<evidence type="ECO:0000313" key="5">
    <source>
        <dbReference type="Proteomes" id="UP001501570"/>
    </source>
</evidence>
<comment type="caution">
    <text evidence="4">The sequence shown here is derived from an EMBL/GenBank/DDBJ whole genome shotgun (WGS) entry which is preliminary data.</text>
</comment>
<dbReference type="InterPro" id="IPR051267">
    <property type="entry name" value="STEAP_metalloreductase"/>
</dbReference>
<dbReference type="PANTHER" id="PTHR14239">
    <property type="entry name" value="DUDULIN-RELATED"/>
    <property type="match status" value="1"/>
</dbReference>
<evidence type="ECO:0000256" key="1">
    <source>
        <dbReference type="ARBA" id="ARBA00023002"/>
    </source>
</evidence>
<accession>A0ABP9RKF5</accession>
<dbReference type="Proteomes" id="UP001501570">
    <property type="component" value="Unassembled WGS sequence"/>
</dbReference>
<keyword evidence="1" id="KW-0560">Oxidoreductase</keyword>
<dbReference type="Gene3D" id="3.40.50.720">
    <property type="entry name" value="NAD(P)-binding Rossmann-like Domain"/>
    <property type="match status" value="1"/>
</dbReference>
<keyword evidence="5" id="KW-1185">Reference proteome</keyword>
<dbReference type="InterPro" id="IPR036291">
    <property type="entry name" value="NAD(P)-bd_dom_sf"/>
</dbReference>
<sequence>MTVGVLGTGRMGMALARALAAAGETVLLCSARLGWPPPDITEPGCVAVSLGELLRHGELVLLAVPFPVAVGFVSGPAGRFGAGRTLVDATNPGQNSWRGAVRGANPPASLPPGISGGELIAEAAPTWQVAKAFNTVPADQVAACRLAGAAVTVPVAGAPAAKADVSALARRLGFEPLDAGGIEASRHLESLATLLIAVSAAHHLHGRVGIHIGQPDPPVGAQAARNPATPTAAPAATGRHL</sequence>
<evidence type="ECO:0000256" key="2">
    <source>
        <dbReference type="SAM" id="MobiDB-lite"/>
    </source>
</evidence>
<feature type="compositionally biased region" description="Low complexity" evidence="2">
    <location>
        <begin position="221"/>
        <end position="241"/>
    </location>
</feature>
<dbReference type="PANTHER" id="PTHR14239:SF10">
    <property type="entry name" value="REDUCTASE"/>
    <property type="match status" value="1"/>
</dbReference>
<feature type="region of interest" description="Disordered" evidence="2">
    <location>
        <begin position="209"/>
        <end position="241"/>
    </location>
</feature>
<name>A0ABP9RKF5_9ACTN</name>
<evidence type="ECO:0000313" key="4">
    <source>
        <dbReference type="EMBL" id="GAA5179033.1"/>
    </source>
</evidence>
<dbReference type="SUPFAM" id="SSF51735">
    <property type="entry name" value="NAD(P)-binding Rossmann-fold domains"/>
    <property type="match status" value="1"/>
</dbReference>
<feature type="domain" description="Pyrroline-5-carboxylate reductase catalytic N-terminal" evidence="3">
    <location>
        <begin position="2"/>
        <end position="92"/>
    </location>
</feature>
<gene>
    <name evidence="4" type="ORF">GCM10023322_07750</name>
</gene>
<proteinExistence type="predicted"/>
<dbReference type="InterPro" id="IPR028939">
    <property type="entry name" value="P5C_Rdtase_cat_N"/>
</dbReference>
<organism evidence="4 5">
    <name type="scientific">Rugosimonospora acidiphila</name>
    <dbReference type="NCBI Taxonomy" id="556531"/>
    <lineage>
        <taxon>Bacteria</taxon>
        <taxon>Bacillati</taxon>
        <taxon>Actinomycetota</taxon>
        <taxon>Actinomycetes</taxon>
        <taxon>Micromonosporales</taxon>
        <taxon>Micromonosporaceae</taxon>
        <taxon>Rugosimonospora</taxon>
    </lineage>
</organism>
<evidence type="ECO:0000259" key="3">
    <source>
        <dbReference type="Pfam" id="PF03807"/>
    </source>
</evidence>
<reference evidence="5" key="1">
    <citation type="journal article" date="2019" name="Int. J. Syst. Evol. Microbiol.">
        <title>The Global Catalogue of Microorganisms (GCM) 10K type strain sequencing project: providing services to taxonomists for standard genome sequencing and annotation.</title>
        <authorList>
            <consortium name="The Broad Institute Genomics Platform"/>
            <consortium name="The Broad Institute Genome Sequencing Center for Infectious Disease"/>
            <person name="Wu L."/>
            <person name="Ma J."/>
        </authorList>
    </citation>
    <scope>NUCLEOTIDE SEQUENCE [LARGE SCALE GENOMIC DNA]</scope>
    <source>
        <strain evidence="5">JCM 18304</strain>
    </source>
</reference>
<protein>
    <submittedName>
        <fullName evidence="4">NADPH-dependent F420 reductase</fullName>
    </submittedName>
</protein>
<dbReference type="EMBL" id="BAABJQ010000002">
    <property type="protein sequence ID" value="GAA5179033.1"/>
    <property type="molecule type" value="Genomic_DNA"/>
</dbReference>
<dbReference type="Pfam" id="PF03807">
    <property type="entry name" value="F420_oxidored"/>
    <property type="match status" value="1"/>
</dbReference>